<sequence>MYLKSSFLLAFSLFFLSPLSLRAKEVKPKTPVASETLLRDAREAYLAYRFSDAHTLLEKYVTALGRRKQAIPDSVRLLQARVQRAERMYQRAEDLTFESRFRVAKKEWLQKINELRNRLILEEGTLRGDSLMGQTSYRDKLGRNWIRPSSSSLEWLSMVGKNWEVQPIEMKALNSGAELIYPYLLEDGTTLLFGRMSDDGLGGYDLYMSRLTGQGDSFYEPTLLGMPYNSPYNDYLLTYDEEKDAGWLVTDRFCPSDSLFIYYAKGRPPFLSGKSRDEVDSLSAEQAFLRASLRDLPSRDTDVAVATPEDEKSGDFYFLLQGNRVYHYWSDFSSKEAVEAFRKAEELRLALEKKQEALAHLRLQWQQSTEERRKDLRETILMTETQLASEAEKLKALYDAVRKLEGVH</sequence>
<name>L1NGQ7_9PORP</name>
<dbReference type="AlphaFoldDB" id="L1NGQ7"/>
<dbReference type="PATRIC" id="fig|1127696.3.peg.374"/>
<evidence type="ECO:0000313" key="3">
    <source>
        <dbReference type="EMBL" id="EKY02573.1"/>
    </source>
</evidence>
<organism evidence="3 4">
    <name type="scientific">Porphyromonas catoniae F0037</name>
    <dbReference type="NCBI Taxonomy" id="1127696"/>
    <lineage>
        <taxon>Bacteria</taxon>
        <taxon>Pseudomonadati</taxon>
        <taxon>Bacteroidota</taxon>
        <taxon>Bacteroidia</taxon>
        <taxon>Bacteroidales</taxon>
        <taxon>Porphyromonadaceae</taxon>
        <taxon>Porphyromonas</taxon>
    </lineage>
</organism>
<reference evidence="3 4" key="1">
    <citation type="submission" date="2012-05" db="EMBL/GenBank/DDBJ databases">
        <authorList>
            <person name="Weinstock G."/>
            <person name="Sodergren E."/>
            <person name="Lobos E.A."/>
            <person name="Fulton L."/>
            <person name="Fulton R."/>
            <person name="Courtney L."/>
            <person name="Fronick C."/>
            <person name="O'Laughlin M."/>
            <person name="Godfrey J."/>
            <person name="Wilson R.M."/>
            <person name="Miner T."/>
            <person name="Farmer C."/>
            <person name="Delehaunty K."/>
            <person name="Cordes M."/>
            <person name="Minx P."/>
            <person name="Tomlinson C."/>
            <person name="Chen J."/>
            <person name="Wollam A."/>
            <person name="Pepin K.H."/>
            <person name="Bhonagiri V."/>
            <person name="Zhang X."/>
            <person name="Suruliraj S."/>
            <person name="Warren W."/>
            <person name="Mitreva M."/>
            <person name="Mardis E.R."/>
            <person name="Wilson R.K."/>
        </authorList>
    </citation>
    <scope>NUCLEOTIDE SEQUENCE [LARGE SCALE GENOMIC DNA]</scope>
    <source>
        <strain evidence="3 4">F0037</strain>
    </source>
</reference>
<evidence type="ECO:0000256" key="1">
    <source>
        <dbReference type="SAM" id="Coils"/>
    </source>
</evidence>
<gene>
    <name evidence="3" type="ORF">HMPREF9134_00429</name>
</gene>
<feature type="chain" id="PRO_5003954414" description="WD40-like protein" evidence="2">
    <location>
        <begin position="24"/>
        <end position="408"/>
    </location>
</feature>
<feature type="signal peptide" evidence="2">
    <location>
        <begin position="1"/>
        <end position="23"/>
    </location>
</feature>
<proteinExistence type="predicted"/>
<comment type="caution">
    <text evidence="3">The sequence shown here is derived from an EMBL/GenBank/DDBJ whole genome shotgun (WGS) entry which is preliminary data.</text>
</comment>
<evidence type="ECO:0000256" key="2">
    <source>
        <dbReference type="SAM" id="SignalP"/>
    </source>
</evidence>
<dbReference type="Proteomes" id="UP000010408">
    <property type="component" value="Unassembled WGS sequence"/>
</dbReference>
<keyword evidence="2" id="KW-0732">Signal</keyword>
<keyword evidence="1" id="KW-0175">Coiled coil</keyword>
<feature type="coiled-coil region" evidence="1">
    <location>
        <begin position="337"/>
        <end position="364"/>
    </location>
</feature>
<dbReference type="RefSeq" id="WP_005468599.1">
    <property type="nucleotide sequence ID" value="NZ_KB291043.1"/>
</dbReference>
<protein>
    <recommendedName>
        <fullName evidence="5">WD40-like protein</fullName>
    </recommendedName>
</protein>
<dbReference type="eggNOG" id="COG0457">
    <property type="taxonomic scope" value="Bacteria"/>
</dbReference>
<accession>L1NGQ7</accession>
<dbReference type="STRING" id="1127696.HMPREF9134_00429"/>
<dbReference type="EMBL" id="AMEQ01000013">
    <property type="protein sequence ID" value="EKY02573.1"/>
    <property type="molecule type" value="Genomic_DNA"/>
</dbReference>
<dbReference type="HOGENOM" id="CLU_642287_0_0_10"/>
<evidence type="ECO:0008006" key="5">
    <source>
        <dbReference type="Google" id="ProtNLM"/>
    </source>
</evidence>
<evidence type="ECO:0000313" key="4">
    <source>
        <dbReference type="Proteomes" id="UP000010408"/>
    </source>
</evidence>